<organism evidence="1 2">
    <name type="scientific">Hibiscus sabdariffa</name>
    <name type="common">roselle</name>
    <dbReference type="NCBI Taxonomy" id="183260"/>
    <lineage>
        <taxon>Eukaryota</taxon>
        <taxon>Viridiplantae</taxon>
        <taxon>Streptophyta</taxon>
        <taxon>Embryophyta</taxon>
        <taxon>Tracheophyta</taxon>
        <taxon>Spermatophyta</taxon>
        <taxon>Magnoliopsida</taxon>
        <taxon>eudicotyledons</taxon>
        <taxon>Gunneridae</taxon>
        <taxon>Pentapetalae</taxon>
        <taxon>rosids</taxon>
        <taxon>malvids</taxon>
        <taxon>Malvales</taxon>
        <taxon>Malvaceae</taxon>
        <taxon>Malvoideae</taxon>
        <taxon>Hibiscus</taxon>
    </lineage>
</organism>
<sequence length="163" mass="17915">MNEARRSRLDSMVKSAPKLKENASSIVFCALQCHDWSVRNHGSRGHVSQEDQWRDIIVTVWAMEGSKGVGLSSSSLAWELFGSKDPPSYSSGIFGSIFAPPSKDSAITLPSIRRMVEKRIQGLHQQETGGKDLSITRVCFPIRILSIKCSSVSNRWSGGSCTT</sequence>
<evidence type="ECO:0000313" key="1">
    <source>
        <dbReference type="EMBL" id="KAK9016245.1"/>
    </source>
</evidence>
<protein>
    <submittedName>
        <fullName evidence="1">Uncharacterized protein</fullName>
    </submittedName>
</protein>
<gene>
    <name evidence="1" type="ORF">V6N11_078748</name>
</gene>
<keyword evidence="2" id="KW-1185">Reference proteome</keyword>
<evidence type="ECO:0000313" key="2">
    <source>
        <dbReference type="Proteomes" id="UP001396334"/>
    </source>
</evidence>
<accession>A0ABR2RTE2</accession>
<reference evidence="1 2" key="1">
    <citation type="journal article" date="2024" name="G3 (Bethesda)">
        <title>Genome assembly of Hibiscus sabdariffa L. provides insights into metabolisms of medicinal natural products.</title>
        <authorList>
            <person name="Kim T."/>
        </authorList>
    </citation>
    <scope>NUCLEOTIDE SEQUENCE [LARGE SCALE GENOMIC DNA]</scope>
    <source>
        <strain evidence="1">TK-2024</strain>
        <tissue evidence="1">Old leaves</tissue>
    </source>
</reference>
<dbReference type="EMBL" id="JBBPBN010000020">
    <property type="protein sequence ID" value="KAK9016245.1"/>
    <property type="molecule type" value="Genomic_DNA"/>
</dbReference>
<comment type="caution">
    <text evidence="1">The sequence shown here is derived from an EMBL/GenBank/DDBJ whole genome shotgun (WGS) entry which is preliminary data.</text>
</comment>
<dbReference type="Proteomes" id="UP001396334">
    <property type="component" value="Unassembled WGS sequence"/>
</dbReference>
<name>A0ABR2RTE2_9ROSI</name>
<proteinExistence type="predicted"/>